<dbReference type="STRING" id="543379.A0A232F7R6"/>
<dbReference type="InterPro" id="IPR018497">
    <property type="entry name" value="Peptidase_M13_C"/>
</dbReference>
<dbReference type="InterPro" id="IPR000718">
    <property type="entry name" value="Peptidase_M13"/>
</dbReference>
<evidence type="ECO:0000256" key="3">
    <source>
        <dbReference type="ARBA" id="ARBA00007357"/>
    </source>
</evidence>
<keyword evidence="5" id="KW-0479">Metal-binding</keyword>
<comment type="subcellular location">
    <subcellularLocation>
        <location evidence="2">Cell membrane</location>
        <topology evidence="2">Single-pass type II membrane protein</topology>
    </subcellularLocation>
</comment>
<gene>
    <name evidence="11" type="ORF">TSAR_006236</name>
</gene>
<name>A0A232F7R6_9HYME</name>
<evidence type="ECO:0000256" key="5">
    <source>
        <dbReference type="ARBA" id="ARBA00022723"/>
    </source>
</evidence>
<evidence type="ECO:0000256" key="4">
    <source>
        <dbReference type="ARBA" id="ARBA00022670"/>
    </source>
</evidence>
<comment type="similarity">
    <text evidence="3">Belongs to the peptidase M13 family.</text>
</comment>
<feature type="domain" description="Peptidase M13 N-terminal" evidence="10">
    <location>
        <begin position="927"/>
        <end position="1315"/>
    </location>
</feature>
<dbReference type="SUPFAM" id="SSF55486">
    <property type="entry name" value="Metalloproteases ('zincins'), catalytic domain"/>
    <property type="match status" value="3"/>
</dbReference>
<dbReference type="Gene3D" id="1.10.1380.10">
    <property type="entry name" value="Neutral endopeptidase , domain2"/>
    <property type="match status" value="3"/>
</dbReference>
<protein>
    <recommendedName>
        <fullName evidence="13">Peptidase M13 N-terminal domain-containing protein</fullName>
    </recommendedName>
</protein>
<dbReference type="PROSITE" id="PS51885">
    <property type="entry name" value="NEPRILYSIN"/>
    <property type="match status" value="2"/>
</dbReference>
<accession>A0A232F7R6</accession>
<dbReference type="PRINTS" id="PR00786">
    <property type="entry name" value="NEPRILYSIN"/>
</dbReference>
<evidence type="ECO:0000259" key="9">
    <source>
        <dbReference type="Pfam" id="PF01431"/>
    </source>
</evidence>
<evidence type="ECO:0000313" key="11">
    <source>
        <dbReference type="EMBL" id="OXU26642.1"/>
    </source>
</evidence>
<evidence type="ECO:0000256" key="6">
    <source>
        <dbReference type="ARBA" id="ARBA00022801"/>
    </source>
</evidence>
<keyword evidence="7" id="KW-0862">Zinc</keyword>
<dbReference type="Pfam" id="PF01431">
    <property type="entry name" value="Peptidase_M13"/>
    <property type="match status" value="3"/>
</dbReference>
<evidence type="ECO:0000259" key="10">
    <source>
        <dbReference type="Pfam" id="PF05649"/>
    </source>
</evidence>
<keyword evidence="8" id="KW-0482">Metalloprotease</keyword>
<comment type="cofactor">
    <cofactor evidence="1">
        <name>Zn(2+)</name>
        <dbReference type="ChEBI" id="CHEBI:29105"/>
    </cofactor>
</comment>
<comment type="caution">
    <text evidence="11">The sequence shown here is derived from an EMBL/GenBank/DDBJ whole genome shotgun (WGS) entry which is preliminary data.</text>
</comment>
<evidence type="ECO:0000313" key="12">
    <source>
        <dbReference type="Proteomes" id="UP000215335"/>
    </source>
</evidence>
<feature type="domain" description="Peptidase M13 N-terminal" evidence="10">
    <location>
        <begin position="181"/>
        <end position="570"/>
    </location>
</feature>
<evidence type="ECO:0008006" key="13">
    <source>
        <dbReference type="Google" id="ProtNLM"/>
    </source>
</evidence>
<dbReference type="CDD" id="cd08662">
    <property type="entry name" value="M13"/>
    <property type="match status" value="3"/>
</dbReference>
<dbReference type="InterPro" id="IPR042089">
    <property type="entry name" value="Peptidase_M13_dom_2"/>
</dbReference>
<dbReference type="GO" id="GO:0005886">
    <property type="term" value="C:plasma membrane"/>
    <property type="evidence" value="ECO:0007669"/>
    <property type="project" value="UniProtKB-SubCell"/>
</dbReference>
<dbReference type="InterPro" id="IPR008753">
    <property type="entry name" value="Peptidase_M13_N"/>
</dbReference>
<dbReference type="GO" id="GO:0046872">
    <property type="term" value="F:metal ion binding"/>
    <property type="evidence" value="ECO:0007669"/>
    <property type="project" value="UniProtKB-KW"/>
</dbReference>
<organism evidence="11 12">
    <name type="scientific">Trichomalopsis sarcophagae</name>
    <dbReference type="NCBI Taxonomy" id="543379"/>
    <lineage>
        <taxon>Eukaryota</taxon>
        <taxon>Metazoa</taxon>
        <taxon>Ecdysozoa</taxon>
        <taxon>Arthropoda</taxon>
        <taxon>Hexapoda</taxon>
        <taxon>Insecta</taxon>
        <taxon>Pterygota</taxon>
        <taxon>Neoptera</taxon>
        <taxon>Endopterygota</taxon>
        <taxon>Hymenoptera</taxon>
        <taxon>Apocrita</taxon>
        <taxon>Proctotrupomorpha</taxon>
        <taxon>Chalcidoidea</taxon>
        <taxon>Pteromalidae</taxon>
        <taxon>Pteromalinae</taxon>
        <taxon>Trichomalopsis</taxon>
    </lineage>
</organism>
<dbReference type="Gene3D" id="3.40.390.10">
    <property type="entry name" value="Collagenase (Catalytic Domain)"/>
    <property type="match status" value="3"/>
</dbReference>
<dbReference type="Proteomes" id="UP000215335">
    <property type="component" value="Unassembled WGS sequence"/>
</dbReference>
<dbReference type="PANTHER" id="PTHR11733">
    <property type="entry name" value="ZINC METALLOPROTEASE FAMILY M13 NEPRILYSIN-RELATED"/>
    <property type="match status" value="1"/>
</dbReference>
<feature type="domain" description="Peptidase M13 C-terminal" evidence="9">
    <location>
        <begin position="631"/>
        <end position="834"/>
    </location>
</feature>
<sequence length="2331" mass="266170">MAMKLLILVAVAIFSAIKTMTTKTKMKLLVNRTRITTKSLSISELPVNNSQPAGRDKIESEVAQKADRSAGVKLCDCLRMYVTRNPTWWKRRSALERGLTIIAVCSVLVATALAIGLGVVARNTEPCESSLMSAEALIGAPLAKKVPQVVEKSPEGDICLSPGCIHTASSILENMDQNVEPCDDFYRFACGSFLKNTIIPDDKTSVNTFSIISDKLQKQLRSSIEEESKPNDPRPFRLMKTLYKTCMNKTLIEEEGLNPLHKILKELGGWPVLVGDKWSDGDFNWKESVYKFCKKGYSVDYFIDFSIGVDLKNSTKRVIDLDQASLGLSREYLSKGMDDKIVSAYYNYMVDIAEILGADREQAKIELKESLEFEIKLANISLPSEKRRNATALYNPMTVRELTQKFPTIPWLEYFSTLLPSSITVTEDEMVIVNVPSFITDLEKLLEQTPKRIQANYVMWRAAATSVSYLNDEIRKRQLAYSTVISGRTEREPRWKECVDIVSGSFSISVGALYVRKYFNEDAKKNAVEMVSNIRGEFKKILDQVDWMDDETRKAALDKADSMSTHIAYPDELLDDTKLEQFYEKLEITPGNYLESILNLTLFGTQYSFEKLRKPVNKSDWVTHGRPAIVNAFYSSIENSIQFPAGILQGAFFSNDRPKYMNYGAIGFVMGHEITHGFDDQGRQFDKNGNLVEWWAAETKEKYLKRAQCIINQYGNYTAPEVSLNLNGINTQGENIADNGGIKEAYLAYNEWVRRNGAEPRLPGLDYSGQQMFWISAANTWCSKYRPETLKLRITTGVHSPGEFRVLGPLSNMDEFAKDFKCPVGSRMNPEKKNSTWWKRRTSLERALAVMSVCGVLLSIGLVVGIEVIATKIRTCDRALADVTSNSDRSRGGKASKLVGKDSICLSSECVHTASAILGNMDPDVDPCENFYEFACGSFVKNTAIPDDQPSVDTFSMIDDDLQMQLRSSIEEEIKPNEKTPFRLTKILYQSCMNKSLIEEMGLEPLFNILRKLRGWPVLSSSWNDEDFDWKEAVYRNRKIGFSVDHFISFDIDVDPKNSSQRMITLDQAWLALPREYLSKGLGNDVVRSYYNYMVDIAVILGGDRDRVTQELRESLDFEISLANISMPSEKRRNASELYNPMTIEDLSRVYPSIPWLTYLNHIMEPFVRLEPNEMINVKEPKFIAALEKLMRVTPKRVQANYAIWRVVRDSIDYLDEEIRKRQLTYWTEVTGETEREPRWQECVGVVSGGLSLSVGALYVRKYFDEEAKKNVVEMVSDIRQEFRKIIEKVDWMDQETRRAALDKADAMSSFIAYPDELLDDSKLESFYAPLEITPGNYLESVLNLTLFSTEYSLSQLRLPVNKSDWITYGDSAVVNAYYSPSDNSMQFPAGILQGEFFSKDRPQYMNYGAIGFVMGHEITHGFDDQGSQYDKYGNLVEWWKEETKEKFLQKAQCIINQYGNYTDKEVGLNLNGINTQGENIADNGGIKEAYLAYNEWVRRNGPEPLLPGLDYTAQQMFWISAANTWCSKQRAEMLRLDILTDEHSPGEFRVIGPFSNMPEFAKDFKCPLGSKMNPEKKCVIWNSSGWKRFTTAEKLLLVVVVCGFVACVTLLIGLKILVSHHTSCNKTTSDNLKKREISVATIAVKPDDALTQDNNTRNQNACHEFCSSLSCQNEASFFINNIDQNIDPCEDFYQFACGNFIKNAIIPDDENKIDMMSITQKKVLSELVDEIKKEIQPNEITRIQEEGTYILLRILNELGDWPVLLGESWTDDNYNWPEIVFRIKDHGYPVLFPVTFYVGIDPKNTTKNILKILGATTRVSPTYLLDGPSGKIPSAYYDYMVDIAVMLGADKDFATEEMQKCLDFEVELFNIQSSLEILMNTTATHNPITIIGLSEKYSSIPWLELMSEVLNLSNVTVDENEVVIVNDLNYFSKIEKLIARTPKRVIANYLIWQVVYDSIDYLPDAFLDRKLMFSRVVRGVKEHKHRSYSCIQDVMEGFSISLSALYVRRYFNKEIQENVLALVQNVKDHFRKMLEEVDWMDNDTKATALDKIDAMDVFVGYSDELFDDLKIDKYYEDLDIDYGSYLKSAFNISLFFTKQYYASLRDPVNEKDWKDNKNAAIINAYYYLQKNIFEIPAGFLRGSFYRYDRPKYLNYGAIGSIIGHEITHGFDGEGRKSDKNGNQIDWWQASTKIKYLEKANCFVQQYNNYTVQETSLKLNGERTQSENIADNGGFKAAYYAYNAWINHTAVFEPCLPGLNYTARQMFWISAANNWCRKQNPEKLRDAIARDWHSPSVARVNVPFSNIHEFADDFMCSIGSNMNPDKKCIIW</sequence>
<feature type="domain" description="Peptidase M13 C-terminal" evidence="9">
    <location>
        <begin position="2124"/>
        <end position="2328"/>
    </location>
</feature>
<dbReference type="InterPro" id="IPR024079">
    <property type="entry name" value="MetalloPept_cat_dom_sf"/>
</dbReference>
<evidence type="ECO:0000256" key="8">
    <source>
        <dbReference type="ARBA" id="ARBA00023049"/>
    </source>
</evidence>
<dbReference type="GO" id="GO:0004222">
    <property type="term" value="F:metalloendopeptidase activity"/>
    <property type="evidence" value="ECO:0007669"/>
    <property type="project" value="InterPro"/>
</dbReference>
<feature type="domain" description="Peptidase M13 C-terminal" evidence="9">
    <location>
        <begin position="1376"/>
        <end position="1580"/>
    </location>
</feature>
<dbReference type="GO" id="GO:0016485">
    <property type="term" value="P:protein processing"/>
    <property type="evidence" value="ECO:0007669"/>
    <property type="project" value="TreeGrafter"/>
</dbReference>
<feature type="domain" description="Peptidase M13 N-terminal" evidence="10">
    <location>
        <begin position="1689"/>
        <end position="2062"/>
    </location>
</feature>
<evidence type="ECO:0000256" key="1">
    <source>
        <dbReference type="ARBA" id="ARBA00001947"/>
    </source>
</evidence>
<keyword evidence="6" id="KW-0378">Hydrolase</keyword>
<keyword evidence="12" id="KW-1185">Reference proteome</keyword>
<dbReference type="EMBL" id="NNAY01000760">
    <property type="protein sequence ID" value="OXU26642.1"/>
    <property type="molecule type" value="Genomic_DNA"/>
</dbReference>
<keyword evidence="4" id="KW-0645">Protease</keyword>
<reference evidence="11 12" key="1">
    <citation type="journal article" date="2017" name="Curr. Biol.">
        <title>The Evolution of Venom by Co-option of Single-Copy Genes.</title>
        <authorList>
            <person name="Martinson E.O."/>
            <person name="Mrinalini"/>
            <person name="Kelkar Y.D."/>
            <person name="Chang C.H."/>
            <person name="Werren J.H."/>
        </authorList>
    </citation>
    <scope>NUCLEOTIDE SEQUENCE [LARGE SCALE GENOMIC DNA]</scope>
    <source>
        <strain evidence="11 12">Alberta</strain>
        <tissue evidence="11">Whole body</tissue>
    </source>
</reference>
<dbReference type="PANTHER" id="PTHR11733:SF224">
    <property type="entry name" value="NEPRILYSIN-2"/>
    <property type="match status" value="1"/>
</dbReference>
<dbReference type="Pfam" id="PF05649">
    <property type="entry name" value="Peptidase_M13_N"/>
    <property type="match status" value="3"/>
</dbReference>
<proteinExistence type="inferred from homology"/>
<evidence type="ECO:0000256" key="2">
    <source>
        <dbReference type="ARBA" id="ARBA00004401"/>
    </source>
</evidence>
<evidence type="ECO:0000256" key="7">
    <source>
        <dbReference type="ARBA" id="ARBA00022833"/>
    </source>
</evidence>